<feature type="region of interest" description="Disordered" evidence="1">
    <location>
        <begin position="1335"/>
        <end position="1432"/>
    </location>
</feature>
<protein>
    <recommendedName>
        <fullName evidence="2">C2H2-type domain-containing protein</fullName>
    </recommendedName>
</protein>
<evidence type="ECO:0000259" key="2">
    <source>
        <dbReference type="SMART" id="SM00355"/>
    </source>
</evidence>
<dbReference type="GO" id="GO:0006357">
    <property type="term" value="P:regulation of transcription by RNA polymerase II"/>
    <property type="evidence" value="ECO:0007669"/>
    <property type="project" value="TreeGrafter"/>
</dbReference>
<feature type="compositionally biased region" description="Polar residues" evidence="1">
    <location>
        <begin position="1"/>
        <end position="10"/>
    </location>
</feature>
<keyword evidence="4" id="KW-1185">Reference proteome</keyword>
<dbReference type="SMART" id="SM00355">
    <property type="entry name" value="ZnF_C2H2"/>
    <property type="match status" value="3"/>
</dbReference>
<dbReference type="Gene3D" id="3.30.160.60">
    <property type="entry name" value="Classic Zinc Finger"/>
    <property type="match status" value="1"/>
</dbReference>
<dbReference type="GO" id="GO:0005634">
    <property type="term" value="C:nucleus"/>
    <property type="evidence" value="ECO:0007669"/>
    <property type="project" value="TreeGrafter"/>
</dbReference>
<dbReference type="GeneID" id="36585629"/>
<feature type="compositionally biased region" description="Low complexity" evidence="1">
    <location>
        <begin position="1355"/>
        <end position="1376"/>
    </location>
</feature>
<dbReference type="STRING" id="1095630.A0A2J6SFZ0"/>
<reference evidence="3 4" key="1">
    <citation type="submission" date="2016-04" db="EMBL/GenBank/DDBJ databases">
        <title>A degradative enzymes factory behind the ericoid mycorrhizal symbiosis.</title>
        <authorList>
            <consortium name="DOE Joint Genome Institute"/>
            <person name="Martino E."/>
            <person name="Morin E."/>
            <person name="Grelet G."/>
            <person name="Kuo A."/>
            <person name="Kohler A."/>
            <person name="Daghino S."/>
            <person name="Barry K."/>
            <person name="Choi C."/>
            <person name="Cichocki N."/>
            <person name="Clum A."/>
            <person name="Copeland A."/>
            <person name="Hainaut M."/>
            <person name="Haridas S."/>
            <person name="Labutti K."/>
            <person name="Lindquist E."/>
            <person name="Lipzen A."/>
            <person name="Khouja H.-R."/>
            <person name="Murat C."/>
            <person name="Ohm R."/>
            <person name="Olson A."/>
            <person name="Spatafora J."/>
            <person name="Veneault-Fourrey C."/>
            <person name="Henrissat B."/>
            <person name="Grigoriev I."/>
            <person name="Martin F."/>
            <person name="Perotto S."/>
        </authorList>
    </citation>
    <scope>NUCLEOTIDE SEQUENCE [LARGE SCALE GENOMIC DNA]</scope>
    <source>
        <strain evidence="3 4">E</strain>
    </source>
</reference>
<name>A0A2J6SFZ0_9HELO</name>
<proteinExistence type="predicted"/>
<feature type="compositionally biased region" description="Basic and acidic residues" evidence="1">
    <location>
        <begin position="424"/>
        <end position="433"/>
    </location>
</feature>
<feature type="domain" description="C2H2-type" evidence="2">
    <location>
        <begin position="221"/>
        <end position="246"/>
    </location>
</feature>
<feature type="compositionally biased region" description="Basic and acidic residues" evidence="1">
    <location>
        <begin position="1389"/>
        <end position="1406"/>
    </location>
</feature>
<evidence type="ECO:0000313" key="3">
    <source>
        <dbReference type="EMBL" id="PMD49681.1"/>
    </source>
</evidence>
<dbReference type="InterPro" id="IPR051061">
    <property type="entry name" value="Zinc_finger_trans_reg"/>
</dbReference>
<gene>
    <name evidence="3" type="ORF">K444DRAFT_576840</name>
</gene>
<dbReference type="SUPFAM" id="SSF57667">
    <property type="entry name" value="beta-beta-alpha zinc fingers"/>
    <property type="match status" value="1"/>
</dbReference>
<feature type="compositionally biased region" description="Acidic residues" evidence="1">
    <location>
        <begin position="1340"/>
        <end position="1354"/>
    </location>
</feature>
<dbReference type="InParanoid" id="A0A2J6SFZ0"/>
<feature type="region of interest" description="Disordered" evidence="1">
    <location>
        <begin position="404"/>
        <end position="439"/>
    </location>
</feature>
<dbReference type="InterPro" id="IPR036236">
    <property type="entry name" value="Znf_C2H2_sf"/>
</dbReference>
<accession>A0A2J6SFZ0</accession>
<organism evidence="3 4">
    <name type="scientific">Hyaloscypha bicolor E</name>
    <dbReference type="NCBI Taxonomy" id="1095630"/>
    <lineage>
        <taxon>Eukaryota</taxon>
        <taxon>Fungi</taxon>
        <taxon>Dikarya</taxon>
        <taxon>Ascomycota</taxon>
        <taxon>Pezizomycotina</taxon>
        <taxon>Leotiomycetes</taxon>
        <taxon>Helotiales</taxon>
        <taxon>Hyaloscyphaceae</taxon>
        <taxon>Hyaloscypha</taxon>
        <taxon>Hyaloscypha bicolor</taxon>
    </lineage>
</organism>
<feature type="region of interest" description="Disordered" evidence="1">
    <location>
        <begin position="1"/>
        <end position="28"/>
    </location>
</feature>
<feature type="compositionally biased region" description="Polar residues" evidence="1">
    <location>
        <begin position="118"/>
        <end position="136"/>
    </location>
</feature>
<dbReference type="PANTHER" id="PTHR46179">
    <property type="entry name" value="ZINC FINGER PROTEIN"/>
    <property type="match status" value="1"/>
</dbReference>
<dbReference type="RefSeq" id="XP_024726585.1">
    <property type="nucleotide sequence ID" value="XM_024877552.1"/>
</dbReference>
<feature type="domain" description="C2H2-type" evidence="2">
    <location>
        <begin position="187"/>
        <end position="216"/>
    </location>
</feature>
<evidence type="ECO:0000313" key="4">
    <source>
        <dbReference type="Proteomes" id="UP000235371"/>
    </source>
</evidence>
<sequence>MDEPGSQSSRDPAIKCEMSGSPAAGELSPNRQYAQQLALSMFNGTGNITRNITRPSISAQLGDINYLAEAAAAGDSAFSRSPPARPPSPGRDHFYFNANSHRRLSQTDGPQYSGYGDYSSSNTETPSTDQGGSTPTTMAIDRMSIDGIINPQIGGFQCTYPGCTALPFQTQYLLNSHANIHSSNRPHYCSVKGCPRSKDGKGFKRKNEMIRHGLVHDSPGYICPFCPDREHKYPRPDILQRHVRVHHVDRDKDDPQLREVLSQRPQRPSTGIRWRREAPKTYPRMEADLSFESVPDLSFESVPPRTKHRDFAASTFPPAFPSLHQGSGYSTPHVRFESGNYLSPNLLVPEEPRNPPFEEDIEYTEGAIGVSDSPRETESMDDDQYIQNISSDTQLSDCINSQTELGALNTGPPATDSGYASTGKNEDTAKDAKDEEQDDARTVCTDNQDFDVPKDVKEQLVAAFSREITQRLQGVLSKVDNKTSMRNTLVELLKDFSLRLGMGAYAGEQKNAVTFIRHYRHRIANLIAGLAEASLVSEKAEIEEPEEIEEESTKVKNQDEVSLAEKILLWNVEKPLIDEPQAALAAEVSDPTIIEEKEGLEDIQDIEEVEGLYAITQFPEAWKFLTDSHSYQWLLSRIRTEVLLTKIAGTPADTIKKRILNGLASASVKSKYGQAAHKARFELSWDLRGFLQAKYPDEHEAQLESLITVVGSGDNVQAMTCAQYMDQVWPVTGMETLLALQGALDKGEGQAFKAIMTDKTKLTIEVRDSVTIALVVATEPAIAEIGQQLAWLAAALRSSPSDHRMAYSTPSVTLSTGNTPTFTFNFQIREIEPAHPLAQTNGSCWRPLFKNPIIVEGYPILARAHGEKGLEIALDMMAGLSQASRVTNFGGGLVIKGFSTMFCPTKRIKDSVLWHYLFSHDGKRMSYLSADILCGGRARIKEVDIGCLEQSRNFLGWASSVEVHIGTKEAKYDEIDWAGSNFASAGVTLDEFSIGAGKIITGKASFTKGTQNIPIHLSHARLYQLQILHAHSIKVVIYDVRDRRGWLVDGTSALLHLTRTQLSSSPYSESEFFNLDDFRYANPKDRASGAKKALLDPRNRKLILLQDTKISTVRKTSKEGVSEILREETTGWTYEDLVQETYHILEQIEDRQTQMIISPSIGLGFMAREKLLGFGFMDIVNGQNILRPRVAKLSKSGWGWVDFIRSTHTITLLGKGFGELIRPAQESNQLCKHWKHVPVGRDHLVACVSTLEDIRRQYGDCDDDVLQLASGIYCHIPDKLYESCECKRGSWKTGCDRVQAFSSSPSSRDQSRVFDYRFGAVIFGKNRKYRLRWPSKGEPVEEAESDSEEEEGSEFLDSGLGGSNSSTSGLDGSSSLKPSPVEEPLEDSQPDRTPSERSREEDDIHNKQPTLENASGVELGVNEPSGAVSELPGKFHMSIRGVKRTLDKVTTQAFSRKKQNTGDGTDAYIEASSLQHASLD</sequence>
<evidence type="ECO:0000256" key="1">
    <source>
        <dbReference type="SAM" id="MobiDB-lite"/>
    </source>
</evidence>
<dbReference type="EMBL" id="KZ613919">
    <property type="protein sequence ID" value="PMD49681.1"/>
    <property type="molecule type" value="Genomic_DNA"/>
</dbReference>
<dbReference type="Proteomes" id="UP000235371">
    <property type="component" value="Unassembled WGS sequence"/>
</dbReference>
<dbReference type="InterPro" id="IPR013087">
    <property type="entry name" value="Znf_C2H2_type"/>
</dbReference>
<dbReference type="PANTHER" id="PTHR46179:SF19">
    <property type="entry name" value="C2H2 FINGER DOMAIN TRANSCRIPTION FACTOR (EUROFUNG)-RELATED"/>
    <property type="match status" value="1"/>
</dbReference>
<feature type="compositionally biased region" description="Low complexity" evidence="1">
    <location>
        <begin position="73"/>
        <end position="82"/>
    </location>
</feature>
<feature type="domain" description="C2H2-type" evidence="2">
    <location>
        <begin position="156"/>
        <end position="181"/>
    </location>
</feature>
<feature type="region of interest" description="Disordered" evidence="1">
    <location>
        <begin position="73"/>
        <end position="136"/>
    </location>
</feature>
<dbReference type="OrthoDB" id="1658288at2759"/>
<feature type="region of interest" description="Disordered" evidence="1">
    <location>
        <begin position="1456"/>
        <end position="1480"/>
    </location>
</feature>